<evidence type="ECO:0000256" key="2">
    <source>
        <dbReference type="ARBA" id="ARBA00023315"/>
    </source>
</evidence>
<keyword evidence="2" id="KW-0012">Acyltransferase</keyword>
<accession>A0A0D9WLQ9</accession>
<reference evidence="4" key="2">
    <citation type="submission" date="2013-12" db="EMBL/GenBank/DDBJ databases">
        <authorList>
            <person name="Yu Y."/>
            <person name="Lee S."/>
            <person name="de Baynast K."/>
            <person name="Wissotski M."/>
            <person name="Liu L."/>
            <person name="Talag J."/>
            <person name="Goicoechea J."/>
            <person name="Angelova A."/>
            <person name="Jetty R."/>
            <person name="Kudrna D."/>
            <person name="Golser W."/>
            <person name="Rivera L."/>
            <person name="Zhang J."/>
            <person name="Wing R."/>
        </authorList>
    </citation>
    <scope>NUCLEOTIDE SEQUENCE</scope>
</reference>
<name>A0A0D9WLQ9_9ORYZ</name>
<dbReference type="EnsemblPlants" id="LPERR06G02620.1">
    <property type="protein sequence ID" value="LPERR06G02620.1"/>
    <property type="gene ID" value="LPERR06G02620"/>
</dbReference>
<dbReference type="PANTHER" id="PTHR31625">
    <property type="match status" value="1"/>
</dbReference>
<dbReference type="eggNOG" id="KOG0800">
    <property type="taxonomic scope" value="Eukaryota"/>
</dbReference>
<sequence length="496" mass="53301">MSSQSVRVLNVTHVFPSPSPPHAGAGDDDGDVIKLSFLDTMFVALPPLKRLFFYDAGVDGDGDGHLPPFPAMVNSLRCSLAATLAAFPPLAGKLTHRASHDDVVIDCSAGAVSPGVAFVEAEYDGGGVDDMRRLAGDDEHHTEAFKMLVPEMDVARLPAPLLAVQVTRPVAAAAAAGDGAGIVAVGVSIHHVVGDGQAVWQFMRAWSTASREASPPEAMIPVVFDRKAVVRHPRDEEIAREFVRVFAPALPLVDCSLFPEPDVTRQWRKTYQLRPNQIQSLKQHILHAAKQDKLIEPPTTHVAILSLYWTSLIRAKFMTNNVTDIAGGGDVYFMIPGDLRRRLRPPVAVDGYFGNCVKPCYLSAPIAALCAGDGMAVAAAAMRDAIIDCLDGGDPLAGVERWSEAETRVARERIAQVSSSHRFMAYGTDFGWGPPRRVELVSVYRMDVVALLAAAPAKFAGGGGGVQVSVALDRAHMQAFERHFLRALDTESDSSS</sequence>
<dbReference type="AlphaFoldDB" id="A0A0D9WLQ9"/>
<organism evidence="3 4">
    <name type="scientific">Leersia perrieri</name>
    <dbReference type="NCBI Taxonomy" id="77586"/>
    <lineage>
        <taxon>Eukaryota</taxon>
        <taxon>Viridiplantae</taxon>
        <taxon>Streptophyta</taxon>
        <taxon>Embryophyta</taxon>
        <taxon>Tracheophyta</taxon>
        <taxon>Spermatophyta</taxon>
        <taxon>Magnoliopsida</taxon>
        <taxon>Liliopsida</taxon>
        <taxon>Poales</taxon>
        <taxon>Poaceae</taxon>
        <taxon>BOP clade</taxon>
        <taxon>Oryzoideae</taxon>
        <taxon>Oryzeae</taxon>
        <taxon>Oryzinae</taxon>
        <taxon>Leersia</taxon>
    </lineage>
</organism>
<keyword evidence="4" id="KW-1185">Reference proteome</keyword>
<evidence type="ECO:0000313" key="3">
    <source>
        <dbReference type="EnsemblPlants" id="LPERR06G02620.1"/>
    </source>
</evidence>
<protein>
    <recommendedName>
        <fullName evidence="5">Anthocyanin acyltransferase</fullName>
    </recommendedName>
</protein>
<dbReference type="InterPro" id="IPR051504">
    <property type="entry name" value="Plant_metabolite_acyltrans"/>
</dbReference>
<reference evidence="3" key="3">
    <citation type="submission" date="2015-04" db="UniProtKB">
        <authorList>
            <consortium name="EnsemblPlants"/>
        </authorList>
    </citation>
    <scope>IDENTIFICATION</scope>
</reference>
<evidence type="ECO:0000313" key="4">
    <source>
        <dbReference type="Proteomes" id="UP000032180"/>
    </source>
</evidence>
<evidence type="ECO:0000256" key="1">
    <source>
        <dbReference type="ARBA" id="ARBA00022679"/>
    </source>
</evidence>
<dbReference type="STRING" id="77586.A0A0D9WLQ9"/>
<dbReference type="InterPro" id="IPR023213">
    <property type="entry name" value="CAT-like_dom_sf"/>
</dbReference>
<dbReference type="Gramene" id="LPERR06G02620.1">
    <property type="protein sequence ID" value="LPERR06G02620.1"/>
    <property type="gene ID" value="LPERR06G02620"/>
</dbReference>
<dbReference type="GO" id="GO:0050734">
    <property type="term" value="F:hydroxycinnamoyltransferase activity"/>
    <property type="evidence" value="ECO:0007669"/>
    <property type="project" value="UniProtKB-ARBA"/>
</dbReference>
<dbReference type="Gene3D" id="3.30.559.10">
    <property type="entry name" value="Chloramphenicol acetyltransferase-like domain"/>
    <property type="match status" value="2"/>
</dbReference>
<dbReference type="Proteomes" id="UP000032180">
    <property type="component" value="Chromosome 6"/>
</dbReference>
<keyword evidence="1" id="KW-0808">Transferase</keyword>
<dbReference type="HOGENOM" id="CLU_014546_7_2_1"/>
<reference evidence="3 4" key="1">
    <citation type="submission" date="2012-08" db="EMBL/GenBank/DDBJ databases">
        <title>Oryza genome evolution.</title>
        <authorList>
            <person name="Wing R.A."/>
        </authorList>
    </citation>
    <scope>NUCLEOTIDE SEQUENCE</scope>
</reference>
<dbReference type="Pfam" id="PF02458">
    <property type="entry name" value="Transferase"/>
    <property type="match status" value="1"/>
</dbReference>
<evidence type="ECO:0008006" key="5">
    <source>
        <dbReference type="Google" id="ProtNLM"/>
    </source>
</evidence>
<proteinExistence type="predicted"/>